<evidence type="ECO:0000256" key="1">
    <source>
        <dbReference type="SAM" id="MobiDB-lite"/>
    </source>
</evidence>
<evidence type="ECO:0000313" key="2">
    <source>
        <dbReference type="EMBL" id="MBB5987025.1"/>
    </source>
</evidence>
<feature type="region of interest" description="Disordered" evidence="1">
    <location>
        <begin position="50"/>
        <end position="74"/>
    </location>
</feature>
<protein>
    <submittedName>
        <fullName evidence="2">Uncharacterized protein</fullName>
    </submittedName>
</protein>
<dbReference type="Proteomes" id="UP001138540">
    <property type="component" value="Unassembled WGS sequence"/>
</dbReference>
<evidence type="ECO:0000313" key="3">
    <source>
        <dbReference type="Proteomes" id="UP001138540"/>
    </source>
</evidence>
<dbReference type="EMBL" id="JACHKA010000001">
    <property type="protein sequence ID" value="MBB5987025.1"/>
    <property type="molecule type" value="Genomic_DNA"/>
</dbReference>
<comment type="caution">
    <text evidence="2">The sequence shown here is derived from an EMBL/GenBank/DDBJ whole genome shotgun (WGS) entry which is preliminary data.</text>
</comment>
<gene>
    <name evidence="2" type="ORF">HNP60_002999</name>
</gene>
<keyword evidence="3" id="KW-1185">Reference proteome</keyword>
<reference evidence="2 3" key="1">
    <citation type="submission" date="2020-08" db="EMBL/GenBank/DDBJ databases">
        <title>Exploring microbial biodiversity for novel pathways involved in the catabolism of aromatic compounds derived from lignin.</title>
        <authorList>
            <person name="Elkins J."/>
        </authorList>
    </citation>
    <scope>NUCLEOTIDE SEQUENCE [LARGE SCALE GENOMIC DNA]</scope>
    <source>
        <strain evidence="2 3">B1D3A</strain>
    </source>
</reference>
<organism evidence="2 3">
    <name type="scientific">Sphingobium lignivorans</name>
    <dbReference type="NCBI Taxonomy" id="2735886"/>
    <lineage>
        <taxon>Bacteria</taxon>
        <taxon>Pseudomonadati</taxon>
        <taxon>Pseudomonadota</taxon>
        <taxon>Alphaproteobacteria</taxon>
        <taxon>Sphingomonadales</taxon>
        <taxon>Sphingomonadaceae</taxon>
        <taxon>Sphingobium</taxon>
    </lineage>
</organism>
<dbReference type="RefSeq" id="WP_184155185.1">
    <property type="nucleotide sequence ID" value="NZ_JACHKA010000001.1"/>
</dbReference>
<name>A0ABR6NIB5_9SPHN</name>
<sequence length="167" mass="18252">MMNQTRFWMLSPLLDVLGAGQQAVNIPAWLAGARTSDAAAALLVPIASGRGRASPREDEADSVTRRSSCAPRGRDRHACAEQPLCIAKTSIAGHAEAEPPRRGRRRHQGMLSSGLFVRYQDRMVGLRINLSRVTEISKIRDMDVIHVTNVPQADFSKVPQAVSQTIV</sequence>
<proteinExistence type="predicted"/>
<accession>A0ABR6NIB5</accession>